<dbReference type="Pfam" id="PF04082">
    <property type="entry name" value="Fungal_trans"/>
    <property type="match status" value="1"/>
</dbReference>
<protein>
    <recommendedName>
        <fullName evidence="3">Xylanolytic transcriptional activator regulatory domain-containing protein</fullName>
    </recommendedName>
</protein>
<reference evidence="4 5" key="1">
    <citation type="submission" date="2015-01" db="EMBL/GenBank/DDBJ databases">
        <title>The Genome Sequence of Exophiala oligosperma CBS72588.</title>
        <authorList>
            <consortium name="The Broad Institute Genomics Platform"/>
            <person name="Cuomo C."/>
            <person name="de Hoog S."/>
            <person name="Gorbushina A."/>
            <person name="Stielow B."/>
            <person name="Teixiera M."/>
            <person name="Abouelleil A."/>
            <person name="Chapman S.B."/>
            <person name="Priest M."/>
            <person name="Young S.K."/>
            <person name="Wortman J."/>
            <person name="Nusbaum C."/>
            <person name="Birren B."/>
        </authorList>
    </citation>
    <scope>NUCLEOTIDE SEQUENCE [LARGE SCALE GENOMIC DNA]</scope>
    <source>
        <strain evidence="4 5">CBS 72588</strain>
    </source>
</reference>
<sequence>MVHGSTFRDSSPIGSWSLPSEVVPAFDTNMDHGSHDRFQSPRFRSDSLMFKSNLAETSLPSNSKNNSTTTTNNNEISRCDTTDDFFVDIMNFTSFLPGPELLSSGPQSSDSMTDDALPNAHFSDLDIGDHLLGELTSGSMSNRGTLDPVTRLVSIPPTPPPNPDSMAVLSADTTTKHTVIPPFSWVRKWTVEQPDHRAWKTAAEVEATSTPCKAVVDELVRLYFQFFHPSLPILSELNFFRTVNSTNNNGEKPRPTTSLAMLNAIMWAASGFVTTEDAIRAGFSSIRAMRKAFFNRTKVSPAKPGVLLLVLSRLLTLFGYMQILYELGCESDSLARIQICLLLTFQRTYPDAMFENEFWASQALHLLQRANVDSILKDTTLNCTVVSLWKRAKCCAASRIIALSMATLRTSNMKPFSFDPFSIGMVDFSEDIDFPWYLQVDTKHRLIELFLARLSLLQYTMPLINFLLRLNSATDEEKSDSAGISILAETELAEMRFAEWKTKNSSIIDSYSKEKGLEVDYQALALQHGWLNLTYQYYVSTLHQATLGNTRTSFASKWADKMRESSRQALWESCSSTIATLKHLLDINVVRYLPPLAVICSWLPLVLNYIYLKGTRRCHLEIAYNLSIAAQTLQTLGERYDITDFYMELGDATVAMIHELTLGGGELFNSLKCTSRRSFAIDVPGLADRTDPGLGIHAAVARFINMSLAKGRVIRPPEMSTMP</sequence>
<keyword evidence="1" id="KW-0539">Nucleus</keyword>
<dbReference type="GeneID" id="27356213"/>
<proteinExistence type="predicted"/>
<dbReference type="InterPro" id="IPR007219">
    <property type="entry name" value="XnlR_reg_dom"/>
</dbReference>
<dbReference type="HOGENOM" id="CLU_382640_0_0_1"/>
<evidence type="ECO:0000256" key="2">
    <source>
        <dbReference type="SAM" id="MobiDB-lite"/>
    </source>
</evidence>
<keyword evidence="5" id="KW-1185">Reference proteome</keyword>
<feature type="domain" description="Xylanolytic transcriptional activator regulatory" evidence="3">
    <location>
        <begin position="221"/>
        <end position="345"/>
    </location>
</feature>
<dbReference type="GO" id="GO:0006351">
    <property type="term" value="P:DNA-templated transcription"/>
    <property type="evidence" value="ECO:0007669"/>
    <property type="project" value="InterPro"/>
</dbReference>
<evidence type="ECO:0000256" key="1">
    <source>
        <dbReference type="ARBA" id="ARBA00023242"/>
    </source>
</evidence>
<dbReference type="PANTHER" id="PTHR47425">
    <property type="entry name" value="FARB-RELATED"/>
    <property type="match status" value="1"/>
</dbReference>
<dbReference type="STRING" id="215243.A0A0D2ECS9"/>
<organism evidence="4 5">
    <name type="scientific">Exophiala oligosperma</name>
    <dbReference type="NCBI Taxonomy" id="215243"/>
    <lineage>
        <taxon>Eukaryota</taxon>
        <taxon>Fungi</taxon>
        <taxon>Dikarya</taxon>
        <taxon>Ascomycota</taxon>
        <taxon>Pezizomycotina</taxon>
        <taxon>Eurotiomycetes</taxon>
        <taxon>Chaetothyriomycetidae</taxon>
        <taxon>Chaetothyriales</taxon>
        <taxon>Herpotrichiellaceae</taxon>
        <taxon>Exophiala</taxon>
    </lineage>
</organism>
<feature type="region of interest" description="Disordered" evidence="2">
    <location>
        <begin position="55"/>
        <end position="76"/>
    </location>
</feature>
<evidence type="ECO:0000313" key="5">
    <source>
        <dbReference type="Proteomes" id="UP000053342"/>
    </source>
</evidence>
<accession>A0A0D2ECS9</accession>
<dbReference type="PANTHER" id="PTHR47425:SF2">
    <property type="entry name" value="FARB-RELATED"/>
    <property type="match status" value="1"/>
</dbReference>
<dbReference type="GO" id="GO:0008270">
    <property type="term" value="F:zinc ion binding"/>
    <property type="evidence" value="ECO:0007669"/>
    <property type="project" value="InterPro"/>
</dbReference>
<name>A0A0D2ECS9_9EURO</name>
<feature type="compositionally biased region" description="Low complexity" evidence="2">
    <location>
        <begin position="57"/>
        <end position="76"/>
    </location>
</feature>
<evidence type="ECO:0000259" key="3">
    <source>
        <dbReference type="Pfam" id="PF04082"/>
    </source>
</evidence>
<dbReference type="RefSeq" id="XP_016266000.1">
    <property type="nucleotide sequence ID" value="XM_016404995.1"/>
</dbReference>
<dbReference type="VEuPathDB" id="FungiDB:PV06_04139"/>
<dbReference type="OrthoDB" id="4117425at2759"/>
<gene>
    <name evidence="4" type="ORF">PV06_04139</name>
</gene>
<evidence type="ECO:0000313" key="4">
    <source>
        <dbReference type="EMBL" id="KIW45784.1"/>
    </source>
</evidence>
<dbReference type="AlphaFoldDB" id="A0A0D2ECS9"/>
<dbReference type="Proteomes" id="UP000053342">
    <property type="component" value="Unassembled WGS sequence"/>
</dbReference>
<dbReference type="EMBL" id="KN847334">
    <property type="protein sequence ID" value="KIW45784.1"/>
    <property type="molecule type" value="Genomic_DNA"/>
</dbReference>
<dbReference type="GO" id="GO:0003677">
    <property type="term" value="F:DNA binding"/>
    <property type="evidence" value="ECO:0007669"/>
    <property type="project" value="InterPro"/>
</dbReference>
<dbReference type="InterPro" id="IPR052761">
    <property type="entry name" value="Fungal_Detox/Toxin_TFs"/>
</dbReference>
<dbReference type="CDD" id="cd12148">
    <property type="entry name" value="fungal_TF_MHR"/>
    <property type="match status" value="1"/>
</dbReference>